<dbReference type="RefSeq" id="WP_066499351.1">
    <property type="nucleotide sequence ID" value="NZ_BJMO01000008.1"/>
</dbReference>
<keyword evidence="2" id="KW-0175">Coiled coil</keyword>
<feature type="domain" description="HTH merR-type" evidence="3">
    <location>
        <begin position="22"/>
        <end position="88"/>
    </location>
</feature>
<evidence type="ECO:0000313" key="4">
    <source>
        <dbReference type="EMBL" id="AMM33602.1"/>
    </source>
</evidence>
<dbReference type="GO" id="GO:0003700">
    <property type="term" value="F:DNA-binding transcription factor activity"/>
    <property type="evidence" value="ECO:0007669"/>
    <property type="project" value="InterPro"/>
</dbReference>
<dbReference type="PRINTS" id="PR00040">
    <property type="entry name" value="HTHMERR"/>
</dbReference>
<dbReference type="InterPro" id="IPR000551">
    <property type="entry name" value="MerR-type_HTH_dom"/>
</dbReference>
<dbReference type="PANTHER" id="PTHR30204">
    <property type="entry name" value="REDOX-CYCLING DRUG-SENSING TRANSCRIPTIONAL ACTIVATOR SOXR"/>
    <property type="match status" value="1"/>
</dbReference>
<dbReference type="GO" id="GO:0003677">
    <property type="term" value="F:DNA binding"/>
    <property type="evidence" value="ECO:0007669"/>
    <property type="project" value="UniProtKB-KW"/>
</dbReference>
<evidence type="ECO:0000259" key="3">
    <source>
        <dbReference type="PROSITE" id="PS50937"/>
    </source>
</evidence>
<dbReference type="EMBL" id="CP014518">
    <property type="protein sequence ID" value="AMM33602.1"/>
    <property type="molecule type" value="Genomic_DNA"/>
</dbReference>
<dbReference type="KEGG" id="satk:SA2016_2937"/>
<name>A0A127A7F1_9MICC</name>
<dbReference type="SUPFAM" id="SSF46955">
    <property type="entry name" value="Putative DNA-binding domain"/>
    <property type="match status" value="1"/>
</dbReference>
<dbReference type="AlphaFoldDB" id="A0A127A7F1"/>
<dbReference type="PROSITE" id="PS50937">
    <property type="entry name" value="HTH_MERR_2"/>
    <property type="match status" value="1"/>
</dbReference>
<accession>A0A127A7F1</accession>
<dbReference type="InterPro" id="IPR009061">
    <property type="entry name" value="DNA-bd_dom_put_sf"/>
</dbReference>
<dbReference type="Pfam" id="PF13411">
    <property type="entry name" value="MerR_1"/>
    <property type="match status" value="1"/>
</dbReference>
<dbReference type="PANTHER" id="PTHR30204:SF93">
    <property type="entry name" value="HTH MERR-TYPE DOMAIN-CONTAINING PROTEIN"/>
    <property type="match status" value="1"/>
</dbReference>
<evidence type="ECO:0000313" key="5">
    <source>
        <dbReference type="Proteomes" id="UP000070134"/>
    </source>
</evidence>
<dbReference type="OrthoDB" id="9809391at2"/>
<protein>
    <submittedName>
        <fullName evidence="4">MerR family transcriptional regulator</fullName>
    </submittedName>
</protein>
<proteinExistence type="predicted"/>
<organism evidence="4 5">
    <name type="scientific">Sinomonas atrocyanea</name>
    <dbReference type="NCBI Taxonomy" id="37927"/>
    <lineage>
        <taxon>Bacteria</taxon>
        <taxon>Bacillati</taxon>
        <taxon>Actinomycetota</taxon>
        <taxon>Actinomycetes</taxon>
        <taxon>Micrococcales</taxon>
        <taxon>Micrococcaceae</taxon>
        <taxon>Sinomonas</taxon>
    </lineage>
</organism>
<evidence type="ECO:0000256" key="1">
    <source>
        <dbReference type="ARBA" id="ARBA00023125"/>
    </source>
</evidence>
<keyword evidence="5" id="KW-1185">Reference proteome</keyword>
<keyword evidence="1" id="KW-0238">DNA-binding</keyword>
<evidence type="ECO:0000256" key="2">
    <source>
        <dbReference type="SAM" id="Coils"/>
    </source>
</evidence>
<gene>
    <name evidence="4" type="ORF">SA2016_2937</name>
</gene>
<dbReference type="STRING" id="37927.SA2016_2937"/>
<dbReference type="SMART" id="SM00422">
    <property type="entry name" value="HTH_MERR"/>
    <property type="match status" value="1"/>
</dbReference>
<dbReference type="PATRIC" id="fig|37927.3.peg.3017"/>
<feature type="coiled-coil region" evidence="2">
    <location>
        <begin position="105"/>
        <end position="132"/>
    </location>
</feature>
<sequence>MPELYPNVRVDLQSGYSVGVHIGELAERTGLSLRTIRHYDDVGLLPARMRTQGGFRVYEEDDVERLTLIKRMKPMGYSLEEMAELLRLLLGPSDEGSAPDVAALLQEAERRRDKLARNLAQAEELVALLRAR</sequence>
<dbReference type="PROSITE" id="PS00552">
    <property type="entry name" value="HTH_MERR_1"/>
    <property type="match status" value="1"/>
</dbReference>
<dbReference type="Gene3D" id="1.10.1660.10">
    <property type="match status" value="1"/>
</dbReference>
<dbReference type="InterPro" id="IPR047057">
    <property type="entry name" value="MerR_fam"/>
</dbReference>
<dbReference type="Proteomes" id="UP000070134">
    <property type="component" value="Chromosome"/>
</dbReference>
<reference evidence="4 5" key="1">
    <citation type="submission" date="2016-02" db="EMBL/GenBank/DDBJ databases">
        <title>Complete genome of Sinomonas atrocyanea KCTC 3377.</title>
        <authorList>
            <person name="Kim K.M."/>
        </authorList>
    </citation>
    <scope>NUCLEOTIDE SEQUENCE [LARGE SCALE GENOMIC DNA]</scope>
    <source>
        <strain evidence="4 5">KCTC 3377</strain>
    </source>
</reference>